<evidence type="ECO:0000259" key="1">
    <source>
        <dbReference type="Pfam" id="PF02254"/>
    </source>
</evidence>
<sequence>MANIEKARSLVVSISTAFEAAYITQEARNANPSVLIIALAGSESEIEHLTRYGADTVVMSAREIAFGMLDRLNQVHHETVTYNKGSSKDNIDLKDQSITEAINL</sequence>
<dbReference type="SUPFAM" id="SSF51735">
    <property type="entry name" value="NAD(P)-binding Rossmann-fold domains"/>
    <property type="match status" value="1"/>
</dbReference>
<evidence type="ECO:0000313" key="2">
    <source>
        <dbReference type="EMBL" id="KJZ81762.1"/>
    </source>
</evidence>
<accession>A0A0F4VM53</accession>
<evidence type="ECO:0000313" key="3">
    <source>
        <dbReference type="Proteomes" id="UP000033731"/>
    </source>
</evidence>
<reference evidence="2 3" key="1">
    <citation type="journal article" date="2015" name="Phytopathology">
        <title>Genomes of Candidatus Liberibacter solanacearum haplotype A from New Zealand and the USA suggest significant genome plasticity in the species.</title>
        <authorList>
            <person name="Thompson S.M."/>
            <person name="Johnson C.P."/>
            <person name="Lu A.Y."/>
            <person name="Frampton R.A."/>
            <person name="Sullivan K.L."/>
            <person name="Fiers M.W."/>
            <person name="Crowhurst R.N."/>
            <person name="Pitman A.R."/>
            <person name="Scott I."/>
            <person name="Gudmestad N.C."/>
            <person name="Smith G.R."/>
        </authorList>
    </citation>
    <scope>NUCLEOTIDE SEQUENCE [LARGE SCALE GENOMIC DNA]</scope>
    <source>
        <strain evidence="2 3">LsoNZ1</strain>
    </source>
</reference>
<dbReference type="InterPro" id="IPR003148">
    <property type="entry name" value="RCK_N"/>
</dbReference>
<name>A0A0F4VM53_9HYPH</name>
<protein>
    <submittedName>
        <fullName evidence="2">Binding-protein-dependent transport systems inner membrane component</fullName>
    </submittedName>
</protein>
<dbReference type="GO" id="GO:0006813">
    <property type="term" value="P:potassium ion transport"/>
    <property type="evidence" value="ECO:0007669"/>
    <property type="project" value="InterPro"/>
</dbReference>
<feature type="domain" description="RCK N-terminal" evidence="1">
    <location>
        <begin position="2"/>
        <end position="59"/>
    </location>
</feature>
<keyword evidence="3" id="KW-1185">Reference proteome</keyword>
<gene>
    <name evidence="2" type="ORF">DJ66_0486</name>
</gene>
<dbReference type="PATRIC" id="fig|556287.9.peg.508"/>
<dbReference type="Pfam" id="PF02254">
    <property type="entry name" value="TrkA_N"/>
    <property type="match status" value="1"/>
</dbReference>
<dbReference type="EMBL" id="JMTK01000002">
    <property type="protein sequence ID" value="KJZ81762.1"/>
    <property type="molecule type" value="Genomic_DNA"/>
</dbReference>
<dbReference type="AlphaFoldDB" id="A0A0F4VM53"/>
<organism evidence="2 3">
    <name type="scientific">Candidatus Liberibacter solanacearum</name>
    <dbReference type="NCBI Taxonomy" id="556287"/>
    <lineage>
        <taxon>Bacteria</taxon>
        <taxon>Pseudomonadati</taxon>
        <taxon>Pseudomonadota</taxon>
        <taxon>Alphaproteobacteria</taxon>
        <taxon>Hyphomicrobiales</taxon>
        <taxon>Rhizobiaceae</taxon>
        <taxon>Liberibacter</taxon>
    </lineage>
</organism>
<proteinExistence type="predicted"/>
<dbReference type="InterPro" id="IPR036291">
    <property type="entry name" value="NAD(P)-bd_dom_sf"/>
</dbReference>
<dbReference type="Proteomes" id="UP000033731">
    <property type="component" value="Unassembled WGS sequence"/>
</dbReference>
<dbReference type="Gene3D" id="3.40.50.720">
    <property type="entry name" value="NAD(P)-binding Rossmann-like Domain"/>
    <property type="match status" value="1"/>
</dbReference>
<comment type="caution">
    <text evidence="2">The sequence shown here is derived from an EMBL/GenBank/DDBJ whole genome shotgun (WGS) entry which is preliminary data.</text>
</comment>